<keyword evidence="1" id="KW-0472">Membrane</keyword>
<keyword evidence="4" id="KW-1185">Reference proteome</keyword>
<feature type="transmembrane region" description="Helical" evidence="1">
    <location>
        <begin position="584"/>
        <end position="606"/>
    </location>
</feature>
<accession>A0A5S9IQZ6</accession>
<keyword evidence="2" id="KW-0732">Signal</keyword>
<sequence>MKKYAKFSLYLALILITTLSVHAEEENFSLIDQLPSHSLLVAHWPDIPQTIDAFQKTSLYQLFKDPEVKMFIDSMYDVAKPQVEGMLQQAEQQFGISLQDALNIFQGEVTLALVDVNFQQKKLGIAATINFGENGETVNKAIELLKQMTQITFSTTTYENTEILVLDQAPPKMKVCYAILHNSLVICSSQELMQQLIAGQSDKLVDSANFKTVLSKVFPEGSVPSKMIYVNVEQALQQFSPMIPPQAQQIGGMLGFMNIKSIAAGGSISGQRIGSAMFLHCEDKKGVMSLLDFGGIAEENVQKIPHHSISASLVHADYDELFRKVEAVLQEIDPNGGLLAQYKQGSEQLQQMLGFSLQDELFASMGTDHYSFAYMPQEGGLLPRGVSAVQLKDINKFMEVLNKICASLGVDIESTDANGTKLSYFSVPLGKFGEDPFKDLERNPVQGFFVGLGLGLSGMAFFVENNYMYMTANVHDAKDFLTNRSNWTKSIATHEDFVSAKKHVPQGSSFVLYTDLRKPFCGIWNTVTPVVRPFDGFIRSLGIPFDSALVPRAVTISRYLTPGTLSYTCDQHGMLLSSNGTLEATLPLVGVAAVGITAAIAVPAVLRARLKANEASAIATLRTISSSQAMFQSSAVLDQNENGTGEYGFLQELSGQQNLRGKNHTIPSAYLATMNFRDGIAEKSGYYFYCYLPGSNGTAVGEKDASSATGDDATLLQENGFVVYAWPIRYGNTGERVFAINQSGEVISCYTSSYSRWNIPKADAAYADAKDSSNLQGKFSVNDMGQDGNYWYSLYE</sequence>
<keyword evidence="1" id="KW-0812">Transmembrane</keyword>
<proteinExistence type="predicted"/>
<gene>
    <name evidence="3" type="ORF">UABAM_04412</name>
</gene>
<evidence type="ECO:0000313" key="4">
    <source>
        <dbReference type="Proteomes" id="UP000326354"/>
    </source>
</evidence>
<dbReference type="EMBL" id="AP019860">
    <property type="protein sequence ID" value="BBM86026.1"/>
    <property type="molecule type" value="Genomic_DNA"/>
</dbReference>
<name>A0A5S9IQZ6_UABAM</name>
<evidence type="ECO:0000256" key="1">
    <source>
        <dbReference type="SAM" id="Phobius"/>
    </source>
</evidence>
<dbReference type="Proteomes" id="UP000326354">
    <property type="component" value="Chromosome"/>
</dbReference>
<dbReference type="OrthoDB" id="282961at2"/>
<dbReference type="RefSeq" id="WP_151970106.1">
    <property type="nucleotide sequence ID" value="NZ_AP019860.1"/>
</dbReference>
<feature type="chain" id="PRO_5024881297" evidence="2">
    <location>
        <begin position="24"/>
        <end position="796"/>
    </location>
</feature>
<reference evidence="3 4" key="1">
    <citation type="submission" date="2019-08" db="EMBL/GenBank/DDBJ databases">
        <title>Complete genome sequence of Candidatus Uab amorphum.</title>
        <authorList>
            <person name="Shiratori T."/>
            <person name="Suzuki S."/>
            <person name="Kakizawa Y."/>
            <person name="Ishida K."/>
        </authorList>
    </citation>
    <scope>NUCLEOTIDE SEQUENCE [LARGE SCALE GENOMIC DNA]</scope>
    <source>
        <strain evidence="3 4">SRT547</strain>
    </source>
</reference>
<evidence type="ECO:0000256" key="2">
    <source>
        <dbReference type="SAM" id="SignalP"/>
    </source>
</evidence>
<dbReference type="AlphaFoldDB" id="A0A5S9IQZ6"/>
<organism evidence="3 4">
    <name type="scientific">Uabimicrobium amorphum</name>
    <dbReference type="NCBI Taxonomy" id="2596890"/>
    <lineage>
        <taxon>Bacteria</taxon>
        <taxon>Pseudomonadati</taxon>
        <taxon>Planctomycetota</taxon>
        <taxon>Candidatus Uabimicrobiia</taxon>
        <taxon>Candidatus Uabimicrobiales</taxon>
        <taxon>Candidatus Uabimicrobiaceae</taxon>
        <taxon>Candidatus Uabimicrobium</taxon>
    </lineage>
</organism>
<evidence type="ECO:0000313" key="3">
    <source>
        <dbReference type="EMBL" id="BBM86026.1"/>
    </source>
</evidence>
<protein>
    <submittedName>
        <fullName evidence="3">Uncharacterized protein</fullName>
    </submittedName>
</protein>
<keyword evidence="1" id="KW-1133">Transmembrane helix</keyword>
<feature type="signal peptide" evidence="2">
    <location>
        <begin position="1"/>
        <end position="23"/>
    </location>
</feature>
<dbReference type="KEGG" id="uam:UABAM_04412"/>